<keyword evidence="12" id="KW-1185">Reference proteome</keyword>
<keyword evidence="4" id="KW-0808">Transferase</keyword>
<keyword evidence="5 11" id="KW-0418">Kinase</keyword>
<comment type="catalytic activity">
    <reaction evidence="1">
        <text>dihydroxyacetone + phosphoenolpyruvate = dihydroxyacetone phosphate + pyruvate</text>
        <dbReference type="Rhea" id="RHEA:18381"/>
        <dbReference type="ChEBI" id="CHEBI:15361"/>
        <dbReference type="ChEBI" id="CHEBI:16016"/>
        <dbReference type="ChEBI" id="CHEBI:57642"/>
        <dbReference type="ChEBI" id="CHEBI:58702"/>
        <dbReference type="EC" id="2.7.1.121"/>
    </reaction>
</comment>
<name>A0A1H2VV28_9BACL</name>
<dbReference type="FunFam" id="1.25.40.340:FF:000002">
    <property type="entry name" value="Dihydroxyacetone kinase, L subunit"/>
    <property type="match status" value="1"/>
</dbReference>
<dbReference type="RefSeq" id="WP_074693334.1">
    <property type="nucleotide sequence ID" value="NZ_BSRA01000010.1"/>
</dbReference>
<dbReference type="Proteomes" id="UP000182589">
    <property type="component" value="Unassembled WGS sequence"/>
</dbReference>
<dbReference type="GO" id="GO:0019563">
    <property type="term" value="P:glycerol catabolic process"/>
    <property type="evidence" value="ECO:0007669"/>
    <property type="project" value="TreeGrafter"/>
</dbReference>
<proteinExistence type="predicted"/>
<reference evidence="10" key="3">
    <citation type="submission" date="2023-02" db="EMBL/GenBank/DDBJ databases">
        <title>Proposal of a novel subspecies: Alicyclobacillus hesperidum subspecies aegle.</title>
        <authorList>
            <person name="Goto K."/>
            <person name="Fujii T."/>
            <person name="Yasui K."/>
            <person name="Mochida K."/>
            <person name="Kato-Tanaka Y."/>
            <person name="Morohoshi S."/>
            <person name="An S.Y."/>
            <person name="Kasai H."/>
            <person name="Yokota A."/>
        </authorList>
    </citation>
    <scope>NUCLEOTIDE SEQUENCE</scope>
    <source>
        <strain evidence="10">DSM 12766</strain>
    </source>
</reference>
<evidence type="ECO:0000313" key="12">
    <source>
        <dbReference type="Proteomes" id="UP000182589"/>
    </source>
</evidence>
<protein>
    <recommendedName>
        <fullName evidence="3">phosphoenolpyruvate--glycerone phosphotransferase</fullName>
        <ecNumber evidence="3">2.7.1.121</ecNumber>
    </recommendedName>
</protein>
<evidence type="ECO:0000256" key="5">
    <source>
        <dbReference type="ARBA" id="ARBA00022777"/>
    </source>
</evidence>
<comment type="subunit">
    <text evidence="7">Homodimer. The dihydroxyacetone kinase complex is composed of a homodimer of DhaM, a homodimer of DhaK and the subunit DhaL.</text>
</comment>
<dbReference type="AlphaFoldDB" id="A0A1H2VV28"/>
<dbReference type="GO" id="GO:0004371">
    <property type="term" value="F:glycerone kinase activity"/>
    <property type="evidence" value="ECO:0007669"/>
    <property type="project" value="InterPro"/>
</dbReference>
<keyword evidence="6" id="KW-0319">Glycerol metabolism</keyword>
<evidence type="ECO:0000313" key="10">
    <source>
        <dbReference type="EMBL" id="GLV14260.1"/>
    </source>
</evidence>
<evidence type="ECO:0000256" key="2">
    <source>
        <dbReference type="ARBA" id="ARBA00004745"/>
    </source>
</evidence>
<accession>A0A1H2VV28</accession>
<dbReference type="Gene3D" id="1.25.40.340">
    <property type="match status" value="1"/>
</dbReference>
<reference evidence="12" key="1">
    <citation type="submission" date="2016-10" db="EMBL/GenBank/DDBJ databases">
        <authorList>
            <person name="Varghese N."/>
        </authorList>
    </citation>
    <scope>NUCLEOTIDE SEQUENCE [LARGE SCALE GENOMIC DNA]</scope>
    <source>
        <strain evidence="12">DSM 12489</strain>
    </source>
</reference>
<evidence type="ECO:0000256" key="1">
    <source>
        <dbReference type="ARBA" id="ARBA00001113"/>
    </source>
</evidence>
<dbReference type="GO" id="GO:0047324">
    <property type="term" value="F:phosphoenolpyruvate-glycerone phosphotransferase activity"/>
    <property type="evidence" value="ECO:0007669"/>
    <property type="project" value="UniProtKB-EC"/>
</dbReference>
<sequence length="216" mass="22567">MLTLETLQAFIQAYAARLAELCTVLDDLDNRIGDGDHGTNMARGFRTAADRITGETFADLGALCQAVAMALLASVGGASGPLYATAFMRFAQSWKDCTNVDFGQVATGVANACEGLRARGKAEVGEKTLLDVWTPASEALAAQPDEYGMRAAVARATKAALASRDIPATKGRAAYLGERSVGTCDPGSISSAVFFEELADATVGGVTKTSWQTSAW</sequence>
<comment type="function">
    <text evidence="8">ADP-binding subunit of the dihydroxyacetone kinase, which is responsible for the phosphoenolpyruvate (PEP)-dependent phosphorylation of dihydroxyacetone. DhaL-ADP is converted to DhaL-ATP via a phosphoryl group transfer from DhaM and transmits it to dihydroxyacetone binds to DhaK.</text>
</comment>
<evidence type="ECO:0000256" key="3">
    <source>
        <dbReference type="ARBA" id="ARBA00012095"/>
    </source>
</evidence>
<dbReference type="PROSITE" id="PS51480">
    <property type="entry name" value="DHAL"/>
    <property type="match status" value="1"/>
</dbReference>
<dbReference type="InterPro" id="IPR012737">
    <property type="entry name" value="DhaK_L_YcgS"/>
</dbReference>
<dbReference type="InterPro" id="IPR004007">
    <property type="entry name" value="DhaL_dom"/>
</dbReference>
<comment type="pathway">
    <text evidence="2">Polyol metabolism; glycerol degradation.</text>
</comment>
<dbReference type="SUPFAM" id="SSF101473">
    <property type="entry name" value="DhaL-like"/>
    <property type="match status" value="1"/>
</dbReference>
<dbReference type="InterPro" id="IPR050861">
    <property type="entry name" value="Dihydroxyacetone_Kinase"/>
</dbReference>
<feature type="domain" description="DhaL" evidence="9">
    <location>
        <begin position="5"/>
        <end position="200"/>
    </location>
</feature>
<evidence type="ECO:0000256" key="4">
    <source>
        <dbReference type="ARBA" id="ARBA00022679"/>
    </source>
</evidence>
<evidence type="ECO:0000259" key="9">
    <source>
        <dbReference type="PROSITE" id="PS51480"/>
    </source>
</evidence>
<reference evidence="11" key="2">
    <citation type="submission" date="2016-10" db="EMBL/GenBank/DDBJ databases">
        <authorList>
            <person name="de Groot N.N."/>
        </authorList>
    </citation>
    <scope>NUCLEOTIDE SEQUENCE [LARGE SCALE GENOMIC DNA]</scope>
    <source>
        <strain evidence="11">DSM 12489</strain>
    </source>
</reference>
<dbReference type="InterPro" id="IPR036117">
    <property type="entry name" value="DhaL_dom_sf"/>
</dbReference>
<dbReference type="EMBL" id="FNOJ01000012">
    <property type="protein sequence ID" value="SDW71719.1"/>
    <property type="molecule type" value="Genomic_DNA"/>
</dbReference>
<evidence type="ECO:0000313" key="11">
    <source>
        <dbReference type="EMBL" id="SDW71719.1"/>
    </source>
</evidence>
<evidence type="ECO:0000256" key="7">
    <source>
        <dbReference type="ARBA" id="ARBA00046577"/>
    </source>
</evidence>
<dbReference type="SMART" id="SM01120">
    <property type="entry name" value="Dak2"/>
    <property type="match status" value="1"/>
</dbReference>
<dbReference type="STRING" id="89784.SAMN04489725_11220"/>
<gene>
    <name evidence="10" type="ORF">Heshes_19440</name>
    <name evidence="11" type="ORF">SAMN04489725_11220</name>
</gene>
<dbReference type="EC" id="2.7.1.121" evidence="3"/>
<organism evidence="11 12">
    <name type="scientific">Alicyclobacillus hesperidum</name>
    <dbReference type="NCBI Taxonomy" id="89784"/>
    <lineage>
        <taxon>Bacteria</taxon>
        <taxon>Bacillati</taxon>
        <taxon>Bacillota</taxon>
        <taxon>Bacilli</taxon>
        <taxon>Bacillales</taxon>
        <taxon>Alicyclobacillaceae</taxon>
        <taxon>Alicyclobacillus</taxon>
    </lineage>
</organism>
<evidence type="ECO:0000256" key="6">
    <source>
        <dbReference type="ARBA" id="ARBA00022798"/>
    </source>
</evidence>
<evidence type="ECO:0000256" key="8">
    <source>
        <dbReference type="ARBA" id="ARBA00055771"/>
    </source>
</evidence>
<dbReference type="NCBIfam" id="TIGR02365">
    <property type="entry name" value="dha_L_ycgS"/>
    <property type="match status" value="1"/>
</dbReference>
<dbReference type="GO" id="GO:0005829">
    <property type="term" value="C:cytosol"/>
    <property type="evidence" value="ECO:0007669"/>
    <property type="project" value="TreeGrafter"/>
</dbReference>
<dbReference type="Proteomes" id="UP001157137">
    <property type="component" value="Unassembled WGS sequence"/>
</dbReference>
<dbReference type="PANTHER" id="PTHR28629:SF4">
    <property type="entry name" value="TRIOKINASE_FMN CYCLASE"/>
    <property type="match status" value="1"/>
</dbReference>
<dbReference type="EMBL" id="BSRA01000010">
    <property type="protein sequence ID" value="GLV14260.1"/>
    <property type="molecule type" value="Genomic_DNA"/>
</dbReference>
<dbReference type="Pfam" id="PF02734">
    <property type="entry name" value="Dak2"/>
    <property type="match status" value="1"/>
</dbReference>
<dbReference type="PANTHER" id="PTHR28629">
    <property type="entry name" value="TRIOKINASE/FMN CYCLASE"/>
    <property type="match status" value="1"/>
</dbReference>